<dbReference type="EMBL" id="CAJNOB010000013">
    <property type="protein sequence ID" value="CAF0697097.1"/>
    <property type="molecule type" value="Genomic_DNA"/>
</dbReference>
<evidence type="ECO:0000313" key="1">
    <source>
        <dbReference type="EMBL" id="CAF0697097.1"/>
    </source>
</evidence>
<organism evidence="1 2">
    <name type="scientific">Candidatus Methylacidithermus pantelleriae</name>
    <dbReference type="NCBI Taxonomy" id="2744239"/>
    <lineage>
        <taxon>Bacteria</taxon>
        <taxon>Pseudomonadati</taxon>
        <taxon>Verrucomicrobiota</taxon>
        <taxon>Methylacidiphilae</taxon>
        <taxon>Methylacidiphilales</taxon>
        <taxon>Methylacidiphilaceae</taxon>
        <taxon>Candidatus Methylacidithermus</taxon>
    </lineage>
</organism>
<dbReference type="Proteomes" id="UP000663859">
    <property type="component" value="Unassembled WGS sequence"/>
</dbReference>
<name>A0A8J2FS87_9BACT</name>
<dbReference type="AlphaFoldDB" id="A0A8J2FS87"/>
<keyword evidence="2" id="KW-1185">Reference proteome</keyword>
<evidence type="ECO:0000313" key="2">
    <source>
        <dbReference type="Proteomes" id="UP000663859"/>
    </source>
</evidence>
<comment type="caution">
    <text evidence="1">The sequence shown here is derived from an EMBL/GenBank/DDBJ whole genome shotgun (WGS) entry which is preliminary data.</text>
</comment>
<proteinExistence type="predicted"/>
<reference evidence="1" key="1">
    <citation type="submission" date="2021-02" db="EMBL/GenBank/DDBJ databases">
        <authorList>
            <person name="Cremers G."/>
            <person name="Picone N."/>
        </authorList>
    </citation>
    <scope>NUCLEOTIDE SEQUENCE</scope>
    <source>
        <strain evidence="1">PQ17</strain>
    </source>
</reference>
<sequence>MDIWRQWLATGWGRSSRYELCLLKTGHFGGRLRGRRGTFEKNAVTIVSNLFVQRRAFMEAPMEGMG</sequence>
<protein>
    <submittedName>
        <fullName evidence="1">Uncharacterized protein</fullName>
    </submittedName>
</protein>
<gene>
    <name evidence="1" type="ORF">MPNT_200056</name>
</gene>
<accession>A0A8J2FS87</accession>